<feature type="domain" description="Methyltransferase type 11" evidence="7">
    <location>
        <begin position="87"/>
        <end position="187"/>
    </location>
</feature>
<dbReference type="GO" id="GO:0031314">
    <property type="term" value="C:extrinsic component of mitochondrial inner membrane"/>
    <property type="evidence" value="ECO:0007669"/>
    <property type="project" value="UniProtKB-UniRule"/>
</dbReference>
<dbReference type="InterPro" id="IPR013216">
    <property type="entry name" value="Methyltransf_11"/>
</dbReference>
<evidence type="ECO:0000313" key="9">
    <source>
        <dbReference type="Proteomes" id="UP000247409"/>
    </source>
</evidence>
<keyword evidence="9" id="KW-1185">Reference proteome</keyword>
<accession>A0A2V3INT4</accession>
<comment type="function">
    <text evidence="5">O-methyltransferase required for two non-consecutive steps during ubiquinone biosynthesis. Catalyzes the 2 O-methylation of 3,4-dihydroxy-5-(all-trans-polyprenyl)benzoic acid into 4-hydroxy-3-methoxy-5-(all-trans-polyprenyl)benzoic acid. Also catalyzes the last step of ubiquinone biosynthesis by mediating methylation of 3-demethylubiquinone into ubiquinone. Also able to mediate the methylation of 3-demethylubiquinol into ubiquinol.</text>
</comment>
<proteinExistence type="inferred from homology"/>
<keyword evidence="5" id="KW-0460">Magnesium</keyword>
<evidence type="ECO:0000256" key="1">
    <source>
        <dbReference type="ARBA" id="ARBA00022603"/>
    </source>
</evidence>
<feature type="binding site" evidence="5">
    <location>
        <position position="160"/>
    </location>
    <ligand>
        <name>Mg(2+)</name>
        <dbReference type="ChEBI" id="CHEBI:18420"/>
    </ligand>
</feature>
<evidence type="ECO:0000256" key="2">
    <source>
        <dbReference type="ARBA" id="ARBA00022679"/>
    </source>
</evidence>
<feature type="binding site" evidence="5">
    <location>
        <position position="51"/>
    </location>
    <ligand>
        <name>S-adenosyl-L-methionine</name>
        <dbReference type="ChEBI" id="CHEBI:59789"/>
    </ligand>
</feature>
<dbReference type="InterPro" id="IPR010233">
    <property type="entry name" value="UbiG_MeTrfase"/>
</dbReference>
<dbReference type="NCBIfam" id="TIGR01983">
    <property type="entry name" value="UbiG"/>
    <property type="match status" value="1"/>
</dbReference>
<gene>
    <name evidence="8" type="ORF">BWQ96_07497</name>
</gene>
<keyword evidence="1 5" id="KW-0489">Methyltransferase</keyword>
<dbReference type="GO" id="GO:0032259">
    <property type="term" value="P:methylation"/>
    <property type="evidence" value="ECO:0007669"/>
    <property type="project" value="UniProtKB-KW"/>
</dbReference>
<keyword evidence="2 5" id="KW-0808">Transferase</keyword>
<dbReference type="UniPathway" id="UPA00232"/>
<comment type="subunit">
    <text evidence="5">Component of a multi-subunit COQ enzyme complex.</text>
</comment>
<organism evidence="8 9">
    <name type="scientific">Gracilariopsis chorda</name>
    <dbReference type="NCBI Taxonomy" id="448386"/>
    <lineage>
        <taxon>Eukaryota</taxon>
        <taxon>Rhodophyta</taxon>
        <taxon>Florideophyceae</taxon>
        <taxon>Rhodymeniophycidae</taxon>
        <taxon>Gracilariales</taxon>
        <taxon>Gracilariaceae</taxon>
        <taxon>Gracilariopsis</taxon>
    </lineage>
</organism>
<dbReference type="GO" id="GO:0046872">
    <property type="term" value="F:metal ion binding"/>
    <property type="evidence" value="ECO:0007669"/>
    <property type="project" value="UniProtKB-KW"/>
</dbReference>
<dbReference type="EC" id="2.1.1.64" evidence="5"/>
<evidence type="ECO:0000256" key="3">
    <source>
        <dbReference type="ARBA" id="ARBA00022688"/>
    </source>
</evidence>
<dbReference type="EMBL" id="NBIV01000150">
    <property type="protein sequence ID" value="PXF42790.1"/>
    <property type="molecule type" value="Genomic_DNA"/>
</dbReference>
<keyword evidence="4 5" id="KW-0949">S-adenosyl-L-methionine</keyword>
<dbReference type="SUPFAM" id="SSF53335">
    <property type="entry name" value="S-adenosyl-L-methionine-dependent methyltransferases"/>
    <property type="match status" value="1"/>
</dbReference>
<dbReference type="Pfam" id="PF08241">
    <property type="entry name" value="Methyltransf_11"/>
    <property type="match status" value="1"/>
</dbReference>
<comment type="pathway">
    <text evidence="5">Cofactor biosynthesis; ubiquinone biosynthesis.</text>
</comment>
<protein>
    <recommendedName>
        <fullName evidence="5">Ubiquinone biosynthesis O-methyltransferase, mitochondrial</fullName>
    </recommendedName>
    <alternativeName>
        <fullName evidence="5">3-demethylubiquinol 3-O-methyltransferase</fullName>
        <ecNumber evidence="5">2.1.1.64</ecNumber>
    </alternativeName>
    <alternativeName>
        <fullName evidence="5">3-demethylubiquinone 3-O-methyltransferase</fullName>
        <ecNumber evidence="5">2.1.1.-</ecNumber>
    </alternativeName>
    <alternativeName>
        <fullName evidence="5">Polyprenyldihydroxybenzoate methyltransferase</fullName>
        <ecNumber evidence="5">2.1.1.114</ecNumber>
    </alternativeName>
</protein>
<comment type="cofactor">
    <cofactor evidence="5">
        <name>Mg(2+)</name>
        <dbReference type="ChEBI" id="CHEBI:18420"/>
    </cofactor>
</comment>
<comment type="catalytic activity">
    <reaction evidence="5">
        <text>a 3-demethylubiquinol + S-adenosyl-L-methionine = a ubiquinol + S-adenosyl-L-homocysteine + H(+)</text>
        <dbReference type="Rhea" id="RHEA:44380"/>
        <dbReference type="Rhea" id="RHEA-COMP:9566"/>
        <dbReference type="Rhea" id="RHEA-COMP:10914"/>
        <dbReference type="ChEBI" id="CHEBI:15378"/>
        <dbReference type="ChEBI" id="CHEBI:17976"/>
        <dbReference type="ChEBI" id="CHEBI:57856"/>
        <dbReference type="ChEBI" id="CHEBI:59789"/>
        <dbReference type="ChEBI" id="CHEBI:84422"/>
        <dbReference type="EC" id="2.1.1.64"/>
    </reaction>
</comment>
<keyword evidence="5" id="KW-0479">Metal-binding</keyword>
<name>A0A2V3INT4_9FLOR</name>
<sequence length="292" mass="31210">MLKSFRRPLCSSSSAKSSVDPSEIGKFSALAGKWWDPNGSAAPLHRLNPTRIGYIRSTIEKMVLPNCAPAVSSGDRNTKCLSGIDVVDVGCGAGLVAEPMARLGAKVLGIDKSSEGIAVARTHAAKDPAIASTDVLRYREAAVEDVLNSGENFDVVLALEIIEHVAEPARFLRHCASLVREGGVLILSTLNRTVASYVLGIVAAERVLGWLPPGTHDWTRFPTPEEVADVIRKETNLVPEEAVGVAYNPFRGSFSIVETTNVNYMLTASRPIVTARNSANQSSLQNETSASV</sequence>
<keyword evidence="3 5" id="KW-0831">Ubiquinone biosynthesis</keyword>
<keyword evidence="5" id="KW-0999">Mitochondrion inner membrane</keyword>
<dbReference type="PANTHER" id="PTHR43464:SF19">
    <property type="entry name" value="UBIQUINONE BIOSYNTHESIS O-METHYLTRANSFERASE, MITOCHONDRIAL"/>
    <property type="match status" value="1"/>
</dbReference>
<feature type="binding site" evidence="5">
    <location>
        <position position="111"/>
    </location>
    <ligand>
        <name>S-adenosyl-L-methionine</name>
        <dbReference type="ChEBI" id="CHEBI:59789"/>
    </ligand>
</feature>
<dbReference type="GO" id="GO:0120537">
    <property type="term" value="F:3-demethylubiquinone 3-O-methyltransferase activity"/>
    <property type="evidence" value="ECO:0007669"/>
    <property type="project" value="RHEA"/>
</dbReference>
<comment type="catalytic activity">
    <reaction evidence="5">
        <text>a 3-demethylubiquinone + S-adenosyl-L-methionine = a ubiquinone + S-adenosyl-L-homocysteine</text>
        <dbReference type="Rhea" id="RHEA:81215"/>
        <dbReference type="Rhea" id="RHEA-COMP:9565"/>
        <dbReference type="Rhea" id="RHEA-COMP:19654"/>
        <dbReference type="ChEBI" id="CHEBI:16389"/>
        <dbReference type="ChEBI" id="CHEBI:57856"/>
        <dbReference type="ChEBI" id="CHEBI:59789"/>
        <dbReference type="ChEBI" id="CHEBI:231825"/>
    </reaction>
</comment>
<keyword evidence="8" id="KW-0830">Ubiquinone</keyword>
<dbReference type="AlphaFoldDB" id="A0A2V3INT4"/>
<evidence type="ECO:0000256" key="5">
    <source>
        <dbReference type="HAMAP-Rule" id="MF_03190"/>
    </source>
</evidence>
<dbReference type="OrthoDB" id="3265906at2759"/>
<reference evidence="8 9" key="1">
    <citation type="journal article" date="2018" name="Mol. Biol. Evol.">
        <title>Analysis of the draft genome of the red seaweed Gracilariopsis chorda provides insights into genome size evolution in Rhodophyta.</title>
        <authorList>
            <person name="Lee J."/>
            <person name="Yang E.C."/>
            <person name="Graf L."/>
            <person name="Yang J.H."/>
            <person name="Qiu H."/>
            <person name="Zel Zion U."/>
            <person name="Chan C.X."/>
            <person name="Stephens T.G."/>
            <person name="Weber A.P.M."/>
            <person name="Boo G.H."/>
            <person name="Boo S.M."/>
            <person name="Kim K.M."/>
            <person name="Shin Y."/>
            <person name="Jung M."/>
            <person name="Lee S.J."/>
            <person name="Yim H.S."/>
            <person name="Lee J.H."/>
            <person name="Bhattacharya D."/>
            <person name="Yoon H.S."/>
        </authorList>
    </citation>
    <scope>NUCLEOTIDE SEQUENCE [LARGE SCALE GENOMIC DNA]</scope>
    <source>
        <strain evidence="8 9">SKKU-2015</strain>
        <tissue evidence="8">Whole body</tissue>
    </source>
</reference>
<feature type="compositionally biased region" description="Low complexity" evidence="6">
    <location>
        <begin position="11"/>
        <end position="21"/>
    </location>
</feature>
<comment type="subcellular location">
    <subcellularLocation>
        <location evidence="5">Mitochondrion inner membrane</location>
        <topology evidence="5">Peripheral membrane protein</topology>
        <orientation evidence="5">Matrix side</orientation>
    </subcellularLocation>
</comment>
<dbReference type="Gene3D" id="3.40.50.150">
    <property type="entry name" value="Vaccinia Virus protein VP39"/>
    <property type="match status" value="1"/>
</dbReference>
<evidence type="ECO:0000256" key="6">
    <source>
        <dbReference type="SAM" id="MobiDB-lite"/>
    </source>
</evidence>
<dbReference type="EC" id="2.1.1.-" evidence="5"/>
<evidence type="ECO:0000256" key="4">
    <source>
        <dbReference type="ARBA" id="ARBA00022691"/>
    </source>
</evidence>
<comment type="caution">
    <text evidence="8">The sequence shown here is derived from an EMBL/GenBank/DDBJ whole genome shotgun (WGS) entry which is preliminary data.</text>
</comment>
<comment type="catalytic activity">
    <reaction evidence="5">
        <text>a 3,4-dihydroxy-5-(all-trans-polyprenyl)benzoate + S-adenosyl-L-methionine = a 4-hydroxy-3-methoxy-5-(all-trans-polyprenyl)benzoate + S-adenosyl-L-homocysteine + H(+)</text>
        <dbReference type="Rhea" id="RHEA:44452"/>
        <dbReference type="Rhea" id="RHEA-COMP:10930"/>
        <dbReference type="Rhea" id="RHEA-COMP:10931"/>
        <dbReference type="ChEBI" id="CHEBI:15378"/>
        <dbReference type="ChEBI" id="CHEBI:57856"/>
        <dbReference type="ChEBI" id="CHEBI:59789"/>
        <dbReference type="ChEBI" id="CHEBI:64694"/>
        <dbReference type="ChEBI" id="CHEBI:84443"/>
        <dbReference type="EC" id="2.1.1.114"/>
    </reaction>
</comment>
<feature type="binding site" evidence="5">
    <location>
        <position position="163"/>
    </location>
    <ligand>
        <name>Mg(2+)</name>
        <dbReference type="ChEBI" id="CHEBI:18420"/>
    </ligand>
</feature>
<evidence type="ECO:0000259" key="7">
    <source>
        <dbReference type="Pfam" id="PF08241"/>
    </source>
</evidence>
<dbReference type="CDD" id="cd02440">
    <property type="entry name" value="AdoMet_MTases"/>
    <property type="match status" value="1"/>
</dbReference>
<dbReference type="InterPro" id="IPR029063">
    <property type="entry name" value="SAM-dependent_MTases_sf"/>
</dbReference>
<dbReference type="GO" id="GO:0010420">
    <property type="term" value="F:polyprenyldihydroxybenzoate methyltransferase activity"/>
    <property type="evidence" value="ECO:0007669"/>
    <property type="project" value="UniProtKB-UniRule"/>
</dbReference>
<feature type="binding site" evidence="5">
    <location>
        <position position="164"/>
    </location>
    <ligand>
        <name>Mg(2+)</name>
        <dbReference type="ChEBI" id="CHEBI:18420"/>
    </ligand>
</feature>
<dbReference type="HAMAP" id="MF_00472">
    <property type="entry name" value="UbiG"/>
    <property type="match status" value="1"/>
</dbReference>
<dbReference type="GO" id="GO:0061542">
    <property type="term" value="F:3-demethylubiquinol 3-O-methyltransferase activity"/>
    <property type="evidence" value="ECO:0007669"/>
    <property type="project" value="UniProtKB-UniRule"/>
</dbReference>
<dbReference type="STRING" id="448386.A0A2V3INT4"/>
<keyword evidence="5" id="KW-0496">Mitochondrion</keyword>
<dbReference type="PANTHER" id="PTHR43464">
    <property type="entry name" value="METHYLTRANSFERASE"/>
    <property type="match status" value="1"/>
</dbReference>
<dbReference type="EC" id="2.1.1.114" evidence="5"/>
<feature type="binding site" evidence="5">
    <location>
        <position position="90"/>
    </location>
    <ligand>
        <name>S-adenosyl-L-methionine</name>
        <dbReference type="ChEBI" id="CHEBI:59789"/>
    </ligand>
</feature>
<dbReference type="Proteomes" id="UP000247409">
    <property type="component" value="Unassembled WGS sequence"/>
</dbReference>
<feature type="binding site" evidence="5">
    <location>
        <position position="159"/>
    </location>
    <ligand>
        <name>S-adenosyl-L-methionine</name>
        <dbReference type="ChEBI" id="CHEBI:59789"/>
    </ligand>
</feature>
<evidence type="ECO:0000313" key="8">
    <source>
        <dbReference type="EMBL" id="PXF42790.1"/>
    </source>
</evidence>
<comment type="similarity">
    <text evidence="5">Belongs to the class I-like SAM-binding methyltransferase superfamily. UbiG/COQ3 family.</text>
</comment>
<keyword evidence="5" id="KW-0472">Membrane</keyword>
<feature type="region of interest" description="Disordered" evidence="6">
    <location>
        <begin position="1"/>
        <end position="21"/>
    </location>
</feature>